<feature type="transmembrane region" description="Helical" evidence="7">
    <location>
        <begin position="6"/>
        <end position="30"/>
    </location>
</feature>
<keyword evidence="7" id="KW-0812">Transmembrane</keyword>
<dbReference type="Gene3D" id="1.10.3820.10">
    <property type="entry name" value="Di-heme elbow motif domain"/>
    <property type="match status" value="1"/>
</dbReference>
<dbReference type="InterPro" id="IPR036280">
    <property type="entry name" value="Multihaem_cyt_sf"/>
</dbReference>
<evidence type="ECO:0000256" key="3">
    <source>
        <dbReference type="ARBA" id="ARBA00022617"/>
    </source>
</evidence>
<dbReference type="EMBL" id="MT631451">
    <property type="protein sequence ID" value="QNO50793.1"/>
    <property type="molecule type" value="Genomic_DNA"/>
</dbReference>
<dbReference type="InterPro" id="IPR038266">
    <property type="entry name" value="NapC/NirT_cytc_sf"/>
</dbReference>
<keyword evidence="5" id="KW-0249">Electron transport</keyword>
<keyword evidence="7" id="KW-0472">Membrane</keyword>
<evidence type="ECO:0000256" key="6">
    <source>
        <dbReference type="ARBA" id="ARBA00023004"/>
    </source>
</evidence>
<keyword evidence="4" id="KW-0479">Metal-binding</keyword>
<dbReference type="SUPFAM" id="SSF48695">
    <property type="entry name" value="Multiheme cytochromes"/>
    <property type="match status" value="1"/>
</dbReference>
<name>A0A7G9YS09_9EURY</name>
<keyword evidence="2" id="KW-0813">Transport</keyword>
<protein>
    <recommendedName>
        <fullName evidence="8">Tetrahaem cytochrome domain-containing protein</fullName>
    </recommendedName>
</protein>
<evidence type="ECO:0000256" key="2">
    <source>
        <dbReference type="ARBA" id="ARBA00022448"/>
    </source>
</evidence>
<evidence type="ECO:0000313" key="9">
    <source>
        <dbReference type="EMBL" id="QNO50793.1"/>
    </source>
</evidence>
<dbReference type="GO" id="GO:0046872">
    <property type="term" value="F:metal ion binding"/>
    <property type="evidence" value="ECO:0007669"/>
    <property type="project" value="UniProtKB-KW"/>
</dbReference>
<evidence type="ECO:0000256" key="7">
    <source>
        <dbReference type="SAM" id="Phobius"/>
    </source>
</evidence>
<keyword evidence="6" id="KW-0408">Iron</keyword>
<comment type="subcellular location">
    <subcellularLocation>
        <location evidence="1">Cell envelope</location>
    </subcellularLocation>
</comment>
<sequence>METGEKVIIALVVVVTVGVVVGAVVGVNVIMPKMMEEMHKPAACAENCHEMEPFYISLEESVHEGIDCHECHKPHGPEMFMVMGHALHHVEGMVEGKSFEEMAEEIEEKPPASPKNEYCMECHSEHKRPLKKISDPTISCFKCHPAIDHTAHKVGEYRAYESPDYTGYECAACHNDHDVDVKEETCGICHPPEKHP</sequence>
<dbReference type="Pfam" id="PF14537">
    <property type="entry name" value="Cytochrom_c3_2"/>
    <property type="match status" value="1"/>
</dbReference>
<gene>
    <name evidence="9" type="ORF">HMJGLFMP_00035</name>
</gene>
<dbReference type="InterPro" id="IPR012286">
    <property type="entry name" value="Tetrahaem_cytochrome"/>
</dbReference>
<keyword evidence="7" id="KW-1133">Transmembrane helix</keyword>
<evidence type="ECO:0000259" key="8">
    <source>
        <dbReference type="Pfam" id="PF14537"/>
    </source>
</evidence>
<dbReference type="AlphaFoldDB" id="A0A7G9YS09"/>
<accession>A0A7G9YS09</accession>
<organism evidence="9">
    <name type="scientific">Candidatus Methanophagaceae archaeon ANME-1 ERB6</name>
    <dbReference type="NCBI Taxonomy" id="2759912"/>
    <lineage>
        <taxon>Archaea</taxon>
        <taxon>Methanobacteriati</taxon>
        <taxon>Methanobacteriota</taxon>
        <taxon>Stenosarchaea group</taxon>
        <taxon>Methanomicrobia</taxon>
        <taxon>Candidatus Methanophagales</taxon>
        <taxon>Candidatus Methanophagaceae</taxon>
    </lineage>
</organism>
<evidence type="ECO:0000256" key="4">
    <source>
        <dbReference type="ARBA" id="ARBA00022723"/>
    </source>
</evidence>
<keyword evidence="3" id="KW-0349">Heme</keyword>
<evidence type="ECO:0000256" key="1">
    <source>
        <dbReference type="ARBA" id="ARBA00004196"/>
    </source>
</evidence>
<feature type="domain" description="Tetrahaem cytochrome" evidence="8">
    <location>
        <begin position="118"/>
        <end position="190"/>
    </location>
</feature>
<reference evidence="9" key="1">
    <citation type="submission" date="2020-06" db="EMBL/GenBank/DDBJ databases">
        <title>Unique genomic features of the anaerobic methanotrophic archaea.</title>
        <authorList>
            <person name="Chadwick G.L."/>
            <person name="Skennerton C.T."/>
            <person name="Laso-Perez R."/>
            <person name="Leu A.O."/>
            <person name="Speth D.R."/>
            <person name="Yu H."/>
            <person name="Morgan-Lang C."/>
            <person name="Hatzenpichler R."/>
            <person name="Goudeau D."/>
            <person name="Malmstrom R."/>
            <person name="Brazelton W.J."/>
            <person name="Woyke T."/>
            <person name="Hallam S.J."/>
            <person name="Tyson G.W."/>
            <person name="Wegener G."/>
            <person name="Boetius A."/>
            <person name="Orphan V."/>
        </authorList>
    </citation>
    <scope>NUCLEOTIDE SEQUENCE</scope>
</reference>
<proteinExistence type="predicted"/>
<evidence type="ECO:0000256" key="5">
    <source>
        <dbReference type="ARBA" id="ARBA00022982"/>
    </source>
</evidence>